<feature type="signal peptide" evidence="3">
    <location>
        <begin position="1"/>
        <end position="32"/>
    </location>
</feature>
<evidence type="ECO:0000256" key="3">
    <source>
        <dbReference type="SAM" id="SignalP"/>
    </source>
</evidence>
<keyword evidence="2 3" id="KW-0732">Signal</keyword>
<dbReference type="AlphaFoldDB" id="A0A2M8NYB9"/>
<dbReference type="Proteomes" id="UP000228921">
    <property type="component" value="Unassembled WGS sequence"/>
</dbReference>
<name>A0A2M8NYB9_9CHLR</name>
<comment type="caution">
    <text evidence="5">The sequence shown here is derived from an EMBL/GenBank/DDBJ whole genome shotgun (WGS) entry which is preliminary data.</text>
</comment>
<evidence type="ECO:0000256" key="2">
    <source>
        <dbReference type="ARBA" id="ARBA00022729"/>
    </source>
</evidence>
<evidence type="ECO:0000259" key="4">
    <source>
        <dbReference type="Pfam" id="PF13458"/>
    </source>
</evidence>
<feature type="chain" id="PRO_5014689368" description="Leucine-binding protein domain-containing protein" evidence="3">
    <location>
        <begin position="33"/>
        <end position="810"/>
    </location>
</feature>
<dbReference type="Gene3D" id="3.40.50.2300">
    <property type="match status" value="4"/>
</dbReference>
<dbReference type="InterPro" id="IPR028081">
    <property type="entry name" value="Leu-bd"/>
</dbReference>
<feature type="domain" description="Leucine-binding protein" evidence="4">
    <location>
        <begin position="445"/>
        <end position="792"/>
    </location>
</feature>
<dbReference type="CDD" id="cd06268">
    <property type="entry name" value="PBP1_ABC_transporter_LIVBP-like"/>
    <property type="match status" value="1"/>
</dbReference>
<accession>A0A2M8NYB9</accession>
<dbReference type="EMBL" id="PGTK01000012">
    <property type="protein sequence ID" value="PJF30293.1"/>
    <property type="molecule type" value="Genomic_DNA"/>
</dbReference>
<gene>
    <name evidence="5" type="ORF">CUN51_08270</name>
</gene>
<reference evidence="5 6" key="1">
    <citation type="submission" date="2017-11" db="EMBL/GenBank/DDBJ databases">
        <title>Evolution of Phototrophy in the Chloroflexi Phylum Driven by Horizontal Gene Transfer.</title>
        <authorList>
            <person name="Ward L.M."/>
            <person name="Hemp J."/>
            <person name="Shih P.M."/>
            <person name="Mcglynn S.E."/>
            <person name="Fischer W."/>
        </authorList>
    </citation>
    <scope>NUCLEOTIDE SEQUENCE [LARGE SCALE GENOMIC DNA]</scope>
    <source>
        <strain evidence="5">CP2_2F</strain>
    </source>
</reference>
<comment type="similarity">
    <text evidence="1">Belongs to the leucine-binding protein family.</text>
</comment>
<dbReference type="PANTHER" id="PTHR30483:SF6">
    <property type="entry name" value="PERIPLASMIC BINDING PROTEIN OF ABC TRANSPORTER FOR NATURAL AMINO ACIDS"/>
    <property type="match status" value="1"/>
</dbReference>
<evidence type="ECO:0000313" key="6">
    <source>
        <dbReference type="Proteomes" id="UP000228921"/>
    </source>
</evidence>
<dbReference type="Pfam" id="PF13458">
    <property type="entry name" value="Peripla_BP_6"/>
    <property type="match status" value="2"/>
</dbReference>
<proteinExistence type="inferred from homology"/>
<evidence type="ECO:0000313" key="5">
    <source>
        <dbReference type="EMBL" id="PJF30293.1"/>
    </source>
</evidence>
<organism evidence="5 6">
    <name type="scientific">Candidatus Thermofonsia Clade 1 bacterium</name>
    <dbReference type="NCBI Taxonomy" id="2364210"/>
    <lineage>
        <taxon>Bacteria</taxon>
        <taxon>Bacillati</taxon>
        <taxon>Chloroflexota</taxon>
        <taxon>Candidatus Thermofontia</taxon>
        <taxon>Candidatus Thermofonsia Clade 1</taxon>
    </lineage>
</organism>
<feature type="domain" description="Leucine-binding protein" evidence="4">
    <location>
        <begin position="58"/>
        <end position="368"/>
    </location>
</feature>
<dbReference type="PANTHER" id="PTHR30483">
    <property type="entry name" value="LEUCINE-SPECIFIC-BINDING PROTEIN"/>
    <property type="match status" value="1"/>
</dbReference>
<protein>
    <recommendedName>
        <fullName evidence="4">Leucine-binding protein domain-containing protein</fullName>
    </recommendedName>
</protein>
<dbReference type="InterPro" id="IPR028082">
    <property type="entry name" value="Peripla_BP_I"/>
</dbReference>
<dbReference type="SUPFAM" id="SSF53822">
    <property type="entry name" value="Periplasmic binding protein-like I"/>
    <property type="match status" value="2"/>
</dbReference>
<sequence>MSSIGVSRMLRGFVGRLIGLCVLCAFVLSALAAPTHAQNRETLILALLSSAAENDLVSSRHFVQGAQLALEIVNSGGGVRGPARPADNATPVPNARRTTIYTFSLQTRSAATQTEMRTALQASVEAKPIALIGPQVPSLLDNNLDFASTNRILHLVGLPNEPAGTSNAFVLRMRSSSENLARDLGNYLTTQRFFRVIGTATDNSARGRADLAAFERAARPAGTTAVRLAPAVTYDQTATDLSAQARTLYDDNPEAVAIFGTPQTAAALVRELRNRGYTGVIAYGSAEGNLNEFVNRGGSAVANVIVPLVWLADAQDGGSQRFVQAYRARFGELPTSESVIGFDSVAAVAAAVEISGGGTQAVRDTLVTSGAIGGLQGVYNPSLFSGTGTTNFRAMDGAIFFRLTAEGRGIEESRYSGGFCSRRCADTRFQNLTAPNAPTATAARTVPIAFLAPQTGLDGEIGRRALRGAQLAVNEINSQGGIAAPNGVRVTLDLRDFNTPSAEQFGVTARTILTTAPPAAILGPTLTGIALPNLNLAPNARVPQFVTGTAAVLSNSDPTRFVFQVRPADATWATALASYLVDIRGYTRLAVSAATTVYGQDSVAAFTRVVTRFRNLTDAQIVANTSHPVTATDFKTEARMLIAANPQVVAIWSAPNTAAALIKALRAEGFTGEIAYGALENPDFQSAMGEGGMEGLLGVTSWFAGALDAASAEFVRNYRTTYGELPDSHAVAYYDAVYMIANAIRVGGPAAVQSFVAQLPRFAGVQGEYRPAVYNNGQLSATVFIVRADSRGNLSELARYEGAICINGCR</sequence>
<evidence type="ECO:0000256" key="1">
    <source>
        <dbReference type="ARBA" id="ARBA00010062"/>
    </source>
</evidence>
<dbReference type="InterPro" id="IPR051010">
    <property type="entry name" value="BCAA_transport"/>
</dbReference>